<dbReference type="Pfam" id="PF12770">
    <property type="entry name" value="CHAT"/>
    <property type="match status" value="1"/>
</dbReference>
<dbReference type="EMBL" id="JANIEX010000498">
    <property type="protein sequence ID" value="KAJ3566297.1"/>
    <property type="molecule type" value="Genomic_DNA"/>
</dbReference>
<protein>
    <recommendedName>
        <fullName evidence="1">CHAT domain-containing protein</fullName>
    </recommendedName>
</protein>
<evidence type="ECO:0000313" key="2">
    <source>
        <dbReference type="EMBL" id="KAJ3566297.1"/>
    </source>
</evidence>
<dbReference type="Proteomes" id="UP001213000">
    <property type="component" value="Unassembled WGS sequence"/>
</dbReference>
<proteinExistence type="predicted"/>
<dbReference type="InterPro" id="IPR024983">
    <property type="entry name" value="CHAT_dom"/>
</dbReference>
<gene>
    <name evidence="2" type="ORF">NP233_g7092</name>
</gene>
<dbReference type="InterPro" id="IPR011990">
    <property type="entry name" value="TPR-like_helical_dom_sf"/>
</dbReference>
<organism evidence="2 3">
    <name type="scientific">Leucocoprinus birnbaumii</name>
    <dbReference type="NCBI Taxonomy" id="56174"/>
    <lineage>
        <taxon>Eukaryota</taxon>
        <taxon>Fungi</taxon>
        <taxon>Dikarya</taxon>
        <taxon>Basidiomycota</taxon>
        <taxon>Agaricomycotina</taxon>
        <taxon>Agaricomycetes</taxon>
        <taxon>Agaricomycetidae</taxon>
        <taxon>Agaricales</taxon>
        <taxon>Agaricineae</taxon>
        <taxon>Agaricaceae</taxon>
        <taxon>Leucocoprinus</taxon>
    </lineage>
</organism>
<evidence type="ECO:0000259" key="1">
    <source>
        <dbReference type="Pfam" id="PF12770"/>
    </source>
</evidence>
<dbReference type="AlphaFoldDB" id="A0AAD5YUY0"/>
<dbReference type="Gene3D" id="1.25.40.10">
    <property type="entry name" value="Tetratricopeptide repeat domain"/>
    <property type="match status" value="1"/>
</dbReference>
<comment type="caution">
    <text evidence="2">The sequence shown here is derived from an EMBL/GenBank/DDBJ whole genome shotgun (WGS) entry which is preliminary data.</text>
</comment>
<evidence type="ECO:0000313" key="3">
    <source>
        <dbReference type="Proteomes" id="UP001213000"/>
    </source>
</evidence>
<reference evidence="2" key="1">
    <citation type="submission" date="2022-07" db="EMBL/GenBank/DDBJ databases">
        <title>Genome Sequence of Leucocoprinus birnbaumii.</title>
        <authorList>
            <person name="Buettner E."/>
        </authorList>
    </citation>
    <scope>NUCLEOTIDE SEQUENCE</scope>
    <source>
        <strain evidence="2">VT141</strain>
    </source>
</reference>
<keyword evidence="3" id="KW-1185">Reference proteome</keyword>
<feature type="domain" description="CHAT" evidence="1">
    <location>
        <begin position="994"/>
        <end position="1177"/>
    </location>
</feature>
<name>A0AAD5YUY0_9AGAR</name>
<sequence>MNMQTALEGARSEYGNLTLKLGVLLASRFVTSPEESGALTVSKKLEDTILCYNHNINNESHDDHYHWQHYRLLIAQGDLVLKFQALEARLVCLQAPKAQPLDLSHQTEAFTFHHIKSTIATSKSNASGPSMSMNPTNESLVAATDTENGSPSPPAYLVATSQIDVCMALLLGADDEIKICDYSFLCHVLGLSYYLCYQVAKHASDLEEAMEYTVTAYQLLADTNKIFPERIYPTKTILLSYVEAYSTQSPHLSTLSIDAFSGTVLGQFATSCFQSTDSEPLSPSVCDGWDSDNRPENEMSAETFAKIYHRIFSSSAQPSLLQSSFTSPPPIWGSEMKPIDIKVDIKDIYVDMWIGIILCMTVLFHIEGDKTEVCKYADYCNTLACDHFFRYPIRKDGSHLEEAAELSATAYQLAADRDNVSLELMKKTAVILVAYLGAYIAYAYSPSGIPVPLPSINVLETFGMILDHFPDLPIDPPLYTWRCFLTEVINGIYLLSKTNLRYLDMTIAQYEKAFECQHPMGQDMRWTHDTLGWLLIHCYSLYGDSNNLDAAINNLKVAEMLKPSYLGAGVLGMALSYKISRQPPGLGLSSKDKEEMISYFMKAAQIAEQEQNRLFSSQMQQDLGTALIHLYKKYGNEEDLTQGIQHLEKSLPDSPARYIILSTLADAYRLRSSKGDKERAMQCMAMLEEEGAGEIISSNRLGPHRNQEKWKRKAYEKSSTTPISQFRDGLHWGEVALGNKHPDCLEAFKISASLLLKVAAMGIKIEDGHQRLEVIQHFGGPAAAAAVKFAMANLAVEWLELEEIQRKPGMENFLQPLPFHQLAEAARHGPVILLSSDEITQRAYAFIIVDPNQEKPITVPLPKAPHQHLIECRDYISQLLKSLGVQHFSAEEEQLERAGRVAAKKRHQKSRTLSDLLGGLWKTVVEPMYDELEKNNISLGRVWWCPTRVFTSLPIHAARPITCPLGSASSKRSGISSLQFSAVGIGEYPGRPKLALPAVSQEVHTLGEFARGNVAVSLHTIKNNEASVNVVLSAIKSSQFVHLACHGIQDSGQPLNSHLMLTDGNLELRRILAEDLESAEFVSLSACQTATGNHRLTNEAAHLTGGFVAAGFKGVVGTLWSIANEDALGVMKEVYETMQVDGDLDITLAAEGLDRAVWRMRKSGMPAHQWAPFIHVGV</sequence>
<accession>A0AAD5YUY0</accession>